<dbReference type="InterPro" id="IPR005134">
    <property type="entry name" value="UPF0114"/>
</dbReference>
<feature type="transmembrane region" description="Helical" evidence="1">
    <location>
        <begin position="146"/>
        <end position="167"/>
    </location>
</feature>
<proteinExistence type="predicted"/>
<dbReference type="EMBL" id="MSCI01000002">
    <property type="protein sequence ID" value="PQJ61134.1"/>
    <property type="molecule type" value="Genomic_DNA"/>
</dbReference>
<evidence type="ECO:0000313" key="2">
    <source>
        <dbReference type="EMBL" id="PQJ61134.1"/>
    </source>
</evidence>
<dbReference type="PANTHER" id="PTHR31721">
    <property type="entry name" value="OS06G0710300 PROTEIN"/>
    <property type="match status" value="1"/>
</dbReference>
<keyword evidence="3" id="KW-1185">Reference proteome</keyword>
<accession>A0A2S7VG22</accession>
<protein>
    <recommendedName>
        <fullName evidence="4">YqhA family protein</fullName>
    </recommendedName>
</protein>
<dbReference type="Pfam" id="PF03350">
    <property type="entry name" value="UPF0114"/>
    <property type="match status" value="1"/>
</dbReference>
<evidence type="ECO:0000313" key="3">
    <source>
        <dbReference type="Proteomes" id="UP000238707"/>
    </source>
</evidence>
<name>A0A2S7VG22_9VIBR</name>
<feature type="transmembrane region" description="Helical" evidence="1">
    <location>
        <begin position="12"/>
        <end position="32"/>
    </location>
</feature>
<keyword evidence="1" id="KW-0812">Transmembrane</keyword>
<sequence length="175" mass="19581">MKQTFNLFRHISWIAIICSMLASLLLFFMGATKTYSAFAIFMLNQVPPESLAHLDTTDIAISYLIKSLDTFLIAFVLFIFSHGVFTLFISDKSNAAKSDQQTNRSKVLSWIKTPNIGHLKNILAEVIIIIIFVKFLELVLVNFDSIGWDILVLPVSILLLSIGLKVLGLGETKES</sequence>
<gene>
    <name evidence="2" type="ORF">BTO10_17590</name>
</gene>
<keyword evidence="1" id="KW-1133">Transmembrane helix</keyword>
<dbReference type="Proteomes" id="UP000238707">
    <property type="component" value="Unassembled WGS sequence"/>
</dbReference>
<reference evidence="2 3" key="1">
    <citation type="submission" date="2016-12" db="EMBL/GenBank/DDBJ databases">
        <title>Diversity of luminous bacteria.</title>
        <authorList>
            <person name="Yoshizawa S."/>
            <person name="Kogure K."/>
        </authorList>
    </citation>
    <scope>NUCLEOTIDE SEQUENCE [LARGE SCALE GENOMIC DNA]</scope>
    <source>
        <strain evidence="2 3">LC2-408</strain>
    </source>
</reference>
<dbReference type="AlphaFoldDB" id="A0A2S7VG22"/>
<dbReference type="RefSeq" id="WP_105025380.1">
    <property type="nucleotide sequence ID" value="NZ_MSCI01000002.1"/>
</dbReference>
<comment type="caution">
    <text evidence="2">The sequence shown here is derived from an EMBL/GenBank/DDBJ whole genome shotgun (WGS) entry which is preliminary data.</text>
</comment>
<evidence type="ECO:0000256" key="1">
    <source>
        <dbReference type="SAM" id="Phobius"/>
    </source>
</evidence>
<feature type="transmembrane region" description="Helical" evidence="1">
    <location>
        <begin position="71"/>
        <end position="89"/>
    </location>
</feature>
<evidence type="ECO:0008006" key="4">
    <source>
        <dbReference type="Google" id="ProtNLM"/>
    </source>
</evidence>
<feature type="transmembrane region" description="Helical" evidence="1">
    <location>
        <begin position="122"/>
        <end position="140"/>
    </location>
</feature>
<dbReference type="PANTHER" id="PTHR31721:SF4">
    <property type="entry name" value="OS06G0710300 PROTEIN"/>
    <property type="match status" value="1"/>
</dbReference>
<organism evidence="2 3">
    <name type="scientific">Vibrio chagasii</name>
    <dbReference type="NCBI Taxonomy" id="170679"/>
    <lineage>
        <taxon>Bacteria</taxon>
        <taxon>Pseudomonadati</taxon>
        <taxon>Pseudomonadota</taxon>
        <taxon>Gammaproteobacteria</taxon>
        <taxon>Vibrionales</taxon>
        <taxon>Vibrionaceae</taxon>
        <taxon>Vibrio</taxon>
    </lineage>
</organism>
<keyword evidence="1" id="KW-0472">Membrane</keyword>